<proteinExistence type="inferred from homology"/>
<feature type="binding site" evidence="6">
    <location>
        <position position="111"/>
    </location>
    <ligand>
        <name>a divalent metal cation</name>
        <dbReference type="ChEBI" id="CHEBI:60240"/>
        <label>1</label>
    </ligand>
</feature>
<feature type="binding site" evidence="6">
    <location>
        <position position="207"/>
    </location>
    <ligand>
        <name>a divalent metal cation</name>
        <dbReference type="ChEBI" id="CHEBI:60240"/>
        <label>2</label>
        <note>catalytic</note>
    </ligand>
</feature>
<feature type="binding site" evidence="6">
    <location>
        <position position="238"/>
    </location>
    <ligand>
        <name>a divalent metal cation</name>
        <dbReference type="ChEBI" id="CHEBI:60240"/>
        <label>1</label>
    </ligand>
</feature>
<dbReference type="NCBIfam" id="TIGR00500">
    <property type="entry name" value="met_pdase_I"/>
    <property type="match status" value="1"/>
</dbReference>
<dbReference type="HAMAP" id="MF_01974">
    <property type="entry name" value="MetAP_1"/>
    <property type="match status" value="1"/>
</dbReference>
<evidence type="ECO:0000256" key="1">
    <source>
        <dbReference type="ARBA" id="ARBA00002521"/>
    </source>
</evidence>
<evidence type="ECO:0000256" key="5">
    <source>
        <dbReference type="ARBA" id="ARBA00022801"/>
    </source>
</evidence>
<sequence>MIKLKTAEEIEILRAGGKRLAAILNELKEMIRPGVTTIALDDKARALLAEGGDEASFLNYRPAGSRLSYPAALCVSVNEEIVHGIPGKRVLKESDLVTLDLGLKHQGLYTDSAITVPVGKVSQEAQDLLRATALALAAGIEAAKVGNHLGDVGAAVEAVARRAGLGVVTDLAGHGVGYAVHEDPFVPNYGRPGGAEKIKAGLVIAIEPMFTIGRPETKLEGDGFTFTTLDRSLSCHFEHTVAITKSGPVVLTE</sequence>
<evidence type="ECO:0000256" key="4">
    <source>
        <dbReference type="ARBA" id="ARBA00022723"/>
    </source>
</evidence>
<feature type="domain" description="Peptidase M24" evidence="8">
    <location>
        <begin position="12"/>
        <end position="245"/>
    </location>
</feature>
<evidence type="ECO:0000313" key="9">
    <source>
        <dbReference type="EMBL" id="OHA57613.1"/>
    </source>
</evidence>
<accession>A0A1G2QB18</accession>
<dbReference type="Proteomes" id="UP000176494">
    <property type="component" value="Unassembled WGS sequence"/>
</dbReference>
<protein>
    <recommendedName>
        <fullName evidence="6 7">Methionine aminopeptidase</fullName>
        <shortName evidence="6">MAP</shortName>
        <shortName evidence="6">MetAP</shortName>
        <ecNumber evidence="6 7">3.4.11.18</ecNumber>
    </recommendedName>
    <alternativeName>
        <fullName evidence="6">Peptidase M</fullName>
    </alternativeName>
</protein>
<comment type="subunit">
    <text evidence="6">Monomer.</text>
</comment>
<feature type="binding site" evidence="6">
    <location>
        <position position="83"/>
    </location>
    <ligand>
        <name>substrate</name>
    </ligand>
</feature>
<dbReference type="AlphaFoldDB" id="A0A1G2QB18"/>
<feature type="binding site" evidence="6">
    <location>
        <position position="174"/>
    </location>
    <ligand>
        <name>a divalent metal cation</name>
        <dbReference type="ChEBI" id="CHEBI:60240"/>
        <label>2</label>
        <note>catalytic</note>
    </ligand>
</feature>
<evidence type="ECO:0000313" key="10">
    <source>
        <dbReference type="Proteomes" id="UP000176494"/>
    </source>
</evidence>
<dbReference type="InterPro" id="IPR036005">
    <property type="entry name" value="Creatinase/aminopeptidase-like"/>
</dbReference>
<comment type="cofactor">
    <cofactor evidence="6">
        <name>Co(2+)</name>
        <dbReference type="ChEBI" id="CHEBI:48828"/>
    </cofactor>
    <cofactor evidence="6">
        <name>Zn(2+)</name>
        <dbReference type="ChEBI" id="CHEBI:29105"/>
    </cofactor>
    <cofactor evidence="6">
        <name>Mn(2+)</name>
        <dbReference type="ChEBI" id="CHEBI:29035"/>
    </cofactor>
    <cofactor evidence="6">
        <name>Fe(2+)</name>
        <dbReference type="ChEBI" id="CHEBI:29033"/>
    </cofactor>
    <text evidence="6">Binds 2 divalent metal cations per subunit. Has a high-affinity and a low affinity metal-binding site. The true nature of the physiological cofactor is under debate. The enzyme is active with cobalt, zinc, manganese or divalent iron ions. Most likely, methionine aminopeptidases function as mononuclear Fe(2+)-metalloproteases under physiological conditions, and the catalytically relevant metal-binding site has been assigned to the histidine-containing high-affinity site.</text>
</comment>
<evidence type="ECO:0000256" key="2">
    <source>
        <dbReference type="ARBA" id="ARBA00022438"/>
    </source>
</evidence>
<gene>
    <name evidence="6" type="primary">map</name>
    <name evidence="9" type="ORF">A2114_00590</name>
</gene>
<evidence type="ECO:0000259" key="8">
    <source>
        <dbReference type="Pfam" id="PF00557"/>
    </source>
</evidence>
<dbReference type="PANTHER" id="PTHR43330:SF27">
    <property type="entry name" value="METHIONINE AMINOPEPTIDASE"/>
    <property type="match status" value="1"/>
</dbReference>
<keyword evidence="2 6" id="KW-0031">Aminopeptidase</keyword>
<feature type="binding site" evidence="6">
    <location>
        <position position="181"/>
    </location>
    <ligand>
        <name>substrate</name>
    </ligand>
</feature>
<dbReference type="InterPro" id="IPR000994">
    <property type="entry name" value="Pept_M24"/>
</dbReference>
<evidence type="ECO:0000256" key="7">
    <source>
        <dbReference type="RuleBase" id="RU003653"/>
    </source>
</evidence>
<keyword evidence="5 6" id="KW-0378">Hydrolase</keyword>
<organism evidence="9 10">
    <name type="scientific">Candidatus Vogelbacteria bacterium GWA1_51_14</name>
    <dbReference type="NCBI Taxonomy" id="1802435"/>
    <lineage>
        <taxon>Bacteria</taxon>
        <taxon>Candidatus Vogeliibacteriota</taxon>
    </lineage>
</organism>
<dbReference type="EC" id="3.4.11.18" evidence="6 7"/>
<dbReference type="PRINTS" id="PR00599">
    <property type="entry name" value="MAPEPTIDASE"/>
</dbReference>
<dbReference type="CDD" id="cd01086">
    <property type="entry name" value="MetAP1"/>
    <property type="match status" value="1"/>
</dbReference>
<feature type="binding site" evidence="6">
    <location>
        <position position="111"/>
    </location>
    <ligand>
        <name>a divalent metal cation</name>
        <dbReference type="ChEBI" id="CHEBI:60240"/>
        <label>2</label>
        <note>catalytic</note>
    </ligand>
</feature>
<evidence type="ECO:0000256" key="6">
    <source>
        <dbReference type="HAMAP-Rule" id="MF_01974"/>
    </source>
</evidence>
<dbReference type="Gene3D" id="3.90.230.10">
    <property type="entry name" value="Creatinase/methionine aminopeptidase superfamily"/>
    <property type="match status" value="1"/>
</dbReference>
<comment type="catalytic activity">
    <reaction evidence="6 7">
        <text>Release of N-terminal amino acids, preferentially methionine, from peptides and arylamides.</text>
        <dbReference type="EC" id="3.4.11.18"/>
    </reaction>
</comment>
<name>A0A1G2QB18_9BACT</name>
<feature type="binding site" evidence="6">
    <location>
        <position position="238"/>
    </location>
    <ligand>
        <name>a divalent metal cation</name>
        <dbReference type="ChEBI" id="CHEBI:60240"/>
        <label>2</label>
        <note>catalytic</note>
    </ligand>
</feature>
<feature type="binding site" evidence="6">
    <location>
        <position position="100"/>
    </location>
    <ligand>
        <name>a divalent metal cation</name>
        <dbReference type="ChEBI" id="CHEBI:60240"/>
        <label>1</label>
    </ligand>
</feature>
<dbReference type="InterPro" id="IPR001714">
    <property type="entry name" value="Pept_M24_MAP"/>
</dbReference>
<dbReference type="InterPro" id="IPR002467">
    <property type="entry name" value="Pept_M24A_MAP1"/>
</dbReference>
<dbReference type="PANTHER" id="PTHR43330">
    <property type="entry name" value="METHIONINE AMINOPEPTIDASE"/>
    <property type="match status" value="1"/>
</dbReference>
<dbReference type="GO" id="GO:0006508">
    <property type="term" value="P:proteolysis"/>
    <property type="evidence" value="ECO:0007669"/>
    <property type="project" value="UniProtKB-KW"/>
</dbReference>
<dbReference type="GO" id="GO:0005829">
    <property type="term" value="C:cytosol"/>
    <property type="evidence" value="ECO:0007669"/>
    <property type="project" value="TreeGrafter"/>
</dbReference>
<dbReference type="SUPFAM" id="SSF55920">
    <property type="entry name" value="Creatinase/aminopeptidase"/>
    <property type="match status" value="1"/>
</dbReference>
<reference evidence="9 10" key="1">
    <citation type="journal article" date="2016" name="Nat. Commun.">
        <title>Thousands of microbial genomes shed light on interconnected biogeochemical processes in an aquifer system.</title>
        <authorList>
            <person name="Anantharaman K."/>
            <person name="Brown C.T."/>
            <person name="Hug L.A."/>
            <person name="Sharon I."/>
            <person name="Castelle C.J."/>
            <person name="Probst A.J."/>
            <person name="Thomas B.C."/>
            <person name="Singh A."/>
            <person name="Wilkins M.J."/>
            <person name="Karaoz U."/>
            <person name="Brodie E.L."/>
            <person name="Williams K.H."/>
            <person name="Hubbard S.S."/>
            <person name="Banfield J.F."/>
        </authorList>
    </citation>
    <scope>NUCLEOTIDE SEQUENCE [LARGE SCALE GENOMIC DNA]</scope>
</reference>
<dbReference type="GO" id="GO:0004239">
    <property type="term" value="F:initiator methionyl aminopeptidase activity"/>
    <property type="evidence" value="ECO:0007669"/>
    <property type="project" value="UniProtKB-UniRule"/>
</dbReference>
<dbReference type="GO" id="GO:0070006">
    <property type="term" value="F:metalloaminopeptidase activity"/>
    <property type="evidence" value="ECO:0007669"/>
    <property type="project" value="UniProtKB-UniRule"/>
</dbReference>
<keyword evidence="4 6" id="KW-0479">Metal-binding</keyword>
<dbReference type="EMBL" id="MHTG01000010">
    <property type="protein sequence ID" value="OHA57613.1"/>
    <property type="molecule type" value="Genomic_DNA"/>
</dbReference>
<dbReference type="STRING" id="1802435.A2114_00590"/>
<evidence type="ECO:0000256" key="3">
    <source>
        <dbReference type="ARBA" id="ARBA00022670"/>
    </source>
</evidence>
<comment type="function">
    <text evidence="1 6">Removes the N-terminal methionine from nascent proteins. The N-terminal methionine is often cleaved when the second residue in the primary sequence is small and uncharged (Met-Ala-, Cys, Gly, Pro, Ser, Thr, or Val). Requires deformylation of the N(alpha)-formylated initiator methionine before it can be hydrolyzed.</text>
</comment>
<comment type="similarity">
    <text evidence="6">Belongs to the peptidase M24A family. Methionine aminopeptidase type 1 subfamily.</text>
</comment>
<keyword evidence="3 6" id="KW-0645">Protease</keyword>
<dbReference type="GO" id="GO:0046872">
    <property type="term" value="F:metal ion binding"/>
    <property type="evidence" value="ECO:0007669"/>
    <property type="project" value="UniProtKB-UniRule"/>
</dbReference>
<comment type="caution">
    <text evidence="9">The sequence shown here is derived from an EMBL/GenBank/DDBJ whole genome shotgun (WGS) entry which is preliminary data.</text>
</comment>
<dbReference type="Pfam" id="PF00557">
    <property type="entry name" value="Peptidase_M24"/>
    <property type="match status" value="1"/>
</dbReference>